<evidence type="ECO:0000313" key="9">
    <source>
        <dbReference type="Proteomes" id="UP001432995"/>
    </source>
</evidence>
<dbReference type="GeneID" id="90832152"/>
<dbReference type="InterPro" id="IPR032808">
    <property type="entry name" value="DoxX"/>
</dbReference>
<evidence type="ECO:0000256" key="1">
    <source>
        <dbReference type="ARBA" id="ARBA00004141"/>
    </source>
</evidence>
<keyword evidence="3 5" id="KW-1133">Transmembrane helix</keyword>
<evidence type="ECO:0000256" key="4">
    <source>
        <dbReference type="ARBA" id="ARBA00023136"/>
    </source>
</evidence>
<keyword evidence="2 5" id="KW-0812">Transmembrane</keyword>
<feature type="transmembrane region" description="Helical" evidence="5">
    <location>
        <begin position="14"/>
        <end position="34"/>
    </location>
</feature>
<dbReference type="Proteomes" id="UP001223420">
    <property type="component" value="Unassembled WGS sequence"/>
</dbReference>
<keyword evidence="4 5" id="KW-0472">Membrane</keyword>
<keyword evidence="9" id="KW-1185">Reference proteome</keyword>
<dbReference type="GO" id="GO:0016020">
    <property type="term" value="C:membrane"/>
    <property type="evidence" value="ECO:0007669"/>
    <property type="project" value="UniProtKB-SubCell"/>
</dbReference>
<feature type="transmembrane region" description="Helical" evidence="5">
    <location>
        <begin position="96"/>
        <end position="115"/>
    </location>
</feature>
<evidence type="ECO:0000256" key="2">
    <source>
        <dbReference type="ARBA" id="ARBA00022692"/>
    </source>
</evidence>
<evidence type="ECO:0000313" key="6">
    <source>
        <dbReference type="EMBL" id="MDQ0545228.1"/>
    </source>
</evidence>
<name>A0AAJ1TWQ8_9HYPH</name>
<dbReference type="EMBL" id="JBELQD010000027">
    <property type="protein sequence ID" value="MER2290638.1"/>
    <property type="molecule type" value="Genomic_DNA"/>
</dbReference>
<proteinExistence type="predicted"/>
<feature type="transmembrane region" description="Helical" evidence="5">
    <location>
        <begin position="70"/>
        <end position="90"/>
    </location>
</feature>
<comment type="caution">
    <text evidence="6">The sequence shown here is derived from an EMBL/GenBank/DDBJ whole genome shotgun (WGS) entry which is preliminary data.</text>
</comment>
<dbReference type="AlphaFoldDB" id="A0AAJ1TWQ8"/>
<dbReference type="RefSeq" id="WP_091861442.1">
    <property type="nucleotide sequence ID" value="NZ_FOQW01000007.1"/>
</dbReference>
<feature type="transmembrane region" description="Helical" evidence="5">
    <location>
        <begin position="46"/>
        <end position="63"/>
    </location>
</feature>
<sequence length="123" mass="13276">MPATFDWRRLGDRALRLLLSTVFIVAGGMKLAAVEFEVSNFERFGYANWFMYAVGIAQLLGAASLWVRRYVAYGALFLAAMMAAGAVSHLRTGDPAVMAAPALVLLALLCGLAFTRRGELSTA</sequence>
<dbReference type="EMBL" id="JAUSWL010000008">
    <property type="protein sequence ID" value="MDQ0545228.1"/>
    <property type="molecule type" value="Genomic_DNA"/>
</dbReference>
<protein>
    <submittedName>
        <fullName evidence="7">DoxX family protein</fullName>
    </submittedName>
    <submittedName>
        <fullName evidence="6">Membrane protein YphA (DoxX/SURF4 family)</fullName>
    </submittedName>
</protein>
<gene>
    <name evidence="7" type="ORF">ABS770_20495</name>
    <name evidence="6" type="ORF">QO001_004171</name>
</gene>
<evidence type="ECO:0000313" key="8">
    <source>
        <dbReference type="Proteomes" id="UP001223420"/>
    </source>
</evidence>
<comment type="subcellular location">
    <subcellularLocation>
        <location evidence="1">Membrane</location>
        <topology evidence="1">Multi-pass membrane protein</topology>
    </subcellularLocation>
</comment>
<reference evidence="7" key="2">
    <citation type="submission" date="2024-06" db="EMBL/GenBank/DDBJ databases">
        <authorList>
            <person name="Campbell A.G."/>
        </authorList>
    </citation>
    <scope>NUCLEOTIDE SEQUENCE</scope>
    <source>
        <strain evidence="7">EM17</strain>
    </source>
</reference>
<evidence type="ECO:0000256" key="3">
    <source>
        <dbReference type="ARBA" id="ARBA00022989"/>
    </source>
</evidence>
<organism evidence="6 8">
    <name type="scientific">Methylobacterium brachiatum</name>
    <dbReference type="NCBI Taxonomy" id="269660"/>
    <lineage>
        <taxon>Bacteria</taxon>
        <taxon>Pseudomonadati</taxon>
        <taxon>Pseudomonadota</taxon>
        <taxon>Alphaproteobacteria</taxon>
        <taxon>Hyphomicrobiales</taxon>
        <taxon>Methylobacteriaceae</taxon>
        <taxon>Methylobacterium</taxon>
    </lineage>
</organism>
<reference evidence="6" key="1">
    <citation type="submission" date="2023-07" db="EMBL/GenBank/DDBJ databases">
        <title>Genomic Encyclopedia of Type Strains, Phase IV (KMG-IV): sequencing the most valuable type-strain genomes for metagenomic binning, comparative biology and taxonomic classification.</title>
        <authorList>
            <person name="Goeker M."/>
        </authorList>
    </citation>
    <scope>NUCLEOTIDE SEQUENCE</scope>
    <source>
        <strain evidence="6">DSM 19569</strain>
    </source>
</reference>
<evidence type="ECO:0000313" key="7">
    <source>
        <dbReference type="EMBL" id="MER2290638.1"/>
    </source>
</evidence>
<dbReference type="Pfam" id="PF13564">
    <property type="entry name" value="DoxX_2"/>
    <property type="match status" value="1"/>
</dbReference>
<dbReference type="Proteomes" id="UP001432995">
    <property type="component" value="Unassembled WGS sequence"/>
</dbReference>
<evidence type="ECO:0000256" key="5">
    <source>
        <dbReference type="SAM" id="Phobius"/>
    </source>
</evidence>
<accession>A0AAJ1TWQ8</accession>